<gene>
    <name evidence="1" type="ordered locus">MC5_02580</name>
</gene>
<evidence type="ECO:0000313" key="2">
    <source>
        <dbReference type="Proteomes" id="UP000007589"/>
    </source>
</evidence>
<evidence type="ECO:0000313" key="1">
    <source>
        <dbReference type="EMBL" id="AFC70884.1"/>
    </source>
</evidence>
<reference evidence="2" key="1">
    <citation type="submission" date="2012-02" db="EMBL/GenBank/DDBJ databases">
        <title>Complete genome sequence of Rickettsia australis strain Cutlack.</title>
        <authorList>
            <person name="Johnson S.L."/>
            <person name="Munk A.C."/>
            <person name="Han S."/>
            <person name="Bruce D.C."/>
            <person name="Dasch G.A."/>
        </authorList>
    </citation>
    <scope>NUCLEOTIDE SEQUENCE [LARGE SCALE GENOMIC DNA]</scope>
    <source>
        <strain evidence="2">Cutlack</strain>
    </source>
</reference>
<organism evidence="1 2">
    <name type="scientific">Rickettsia australis (strain Cutlack)</name>
    <dbReference type="NCBI Taxonomy" id="1105110"/>
    <lineage>
        <taxon>Bacteria</taxon>
        <taxon>Pseudomonadati</taxon>
        <taxon>Pseudomonadota</taxon>
        <taxon>Alphaproteobacteria</taxon>
        <taxon>Rickettsiales</taxon>
        <taxon>Rickettsiaceae</taxon>
        <taxon>Rickettsieae</taxon>
        <taxon>Rickettsia</taxon>
        <taxon>spotted fever group</taxon>
    </lineage>
</organism>
<dbReference type="HOGENOM" id="CLU_3295682_0_0_5"/>
<dbReference type="KEGG" id="rau:MC5_02580"/>
<name>H8K6J1_RICAC</name>
<dbReference type="Proteomes" id="UP000007589">
    <property type="component" value="Chromosome"/>
</dbReference>
<dbReference type="EMBL" id="CP003338">
    <property type="protein sequence ID" value="AFC70884.1"/>
    <property type="molecule type" value="Genomic_DNA"/>
</dbReference>
<sequence length="40" mass="4753">MYIYSISIISIFNMEFDRKNAIIGFLKERKDQKFTSYGIA</sequence>
<accession>H8K6J1</accession>
<dbReference type="AlphaFoldDB" id="H8K6J1"/>
<proteinExistence type="predicted"/>
<protein>
    <submittedName>
        <fullName evidence="1">Uncharacterized protein</fullName>
    </submittedName>
</protein>
<keyword evidence="2" id="KW-1185">Reference proteome</keyword>